<dbReference type="GeneID" id="97611168"/>
<reference evidence="1 2" key="1">
    <citation type="submission" date="2018-05" db="EMBL/GenBank/DDBJ databases">
        <title>Draft genome of Methanospirillum stamsii Pt1.</title>
        <authorList>
            <person name="Dueholm M.S."/>
            <person name="Nielsen P.H."/>
            <person name="Bakmann L.F."/>
            <person name="Otzen D.E."/>
        </authorList>
    </citation>
    <scope>NUCLEOTIDE SEQUENCE [LARGE SCALE GENOMIC DNA]</scope>
    <source>
        <strain evidence="1 2">Pt1</strain>
    </source>
</reference>
<dbReference type="EMBL" id="QGMZ01000014">
    <property type="protein sequence ID" value="PWR74957.1"/>
    <property type="molecule type" value="Genomic_DNA"/>
</dbReference>
<name>A0A2V2NEZ2_9EURY</name>
<sequence>MLLRIHRSAENREVVGICDRELVGKTLNEGPVSISITSAFFGDTPASEEEIRRALDTSDNITMFGERCITLAIEHGAIDRESCKFVEGIPYATIIRL</sequence>
<evidence type="ECO:0000313" key="1">
    <source>
        <dbReference type="EMBL" id="PWR74957.1"/>
    </source>
</evidence>
<gene>
    <name evidence="1" type="ORF">DLD82_06945</name>
</gene>
<accession>A0A2V2NEZ2</accession>
<organism evidence="1 2">
    <name type="scientific">Methanospirillum stamsii</name>
    <dbReference type="NCBI Taxonomy" id="1277351"/>
    <lineage>
        <taxon>Archaea</taxon>
        <taxon>Methanobacteriati</taxon>
        <taxon>Methanobacteriota</taxon>
        <taxon>Stenosarchaea group</taxon>
        <taxon>Methanomicrobia</taxon>
        <taxon>Methanomicrobiales</taxon>
        <taxon>Methanospirillaceae</taxon>
        <taxon>Methanospirillum</taxon>
    </lineage>
</organism>
<dbReference type="Proteomes" id="UP000245934">
    <property type="component" value="Unassembled WGS sequence"/>
</dbReference>
<proteinExistence type="predicted"/>
<dbReference type="InterPro" id="IPR007355">
    <property type="entry name" value="DUF424"/>
</dbReference>
<comment type="caution">
    <text evidence="1">The sequence shown here is derived from an EMBL/GenBank/DDBJ whole genome shotgun (WGS) entry which is preliminary data.</text>
</comment>
<evidence type="ECO:0000313" key="2">
    <source>
        <dbReference type="Proteomes" id="UP000245934"/>
    </source>
</evidence>
<keyword evidence="2" id="KW-1185">Reference proteome</keyword>
<dbReference type="Gene3D" id="3.30.1860.10">
    <property type="entry name" value="uncharacterized conserved protein from methanopyrus kandleri domain like"/>
    <property type="match status" value="1"/>
</dbReference>
<protein>
    <submittedName>
        <fullName evidence="1">DUF424 domain-containing protein</fullName>
    </submittedName>
</protein>
<dbReference type="RefSeq" id="WP_109940390.1">
    <property type="nucleotide sequence ID" value="NZ_CP176366.1"/>
</dbReference>
<dbReference type="AlphaFoldDB" id="A0A2V2NEZ2"/>
<dbReference type="OrthoDB" id="18015at2157"/>
<dbReference type="Pfam" id="PF04242">
    <property type="entry name" value="DUF424"/>
    <property type="match status" value="1"/>
</dbReference>